<dbReference type="Proteomes" id="UP000654918">
    <property type="component" value="Unassembled WGS sequence"/>
</dbReference>
<keyword evidence="4" id="KW-1185">Reference proteome</keyword>
<dbReference type="AlphaFoldDB" id="A0A8H6MXR5"/>
<feature type="transmembrane region" description="Helical" evidence="2">
    <location>
        <begin position="731"/>
        <end position="751"/>
    </location>
</feature>
<reference evidence="3" key="1">
    <citation type="journal article" date="2020" name="Phytopathology">
        <title>Genome Sequence Resources of Colletotrichum truncatum, C. plurivorum, C. musicola, and C. sojae: Four Species Pathogenic to Soybean (Glycine max).</title>
        <authorList>
            <person name="Rogerio F."/>
            <person name="Boufleur T.R."/>
            <person name="Ciampi-Guillardi M."/>
            <person name="Sukno S.A."/>
            <person name="Thon M.R."/>
            <person name="Massola Junior N.S."/>
            <person name="Baroncelli R."/>
        </authorList>
    </citation>
    <scope>NUCLEOTIDE SEQUENCE</scope>
    <source>
        <strain evidence="3">LFN00145</strain>
    </source>
</reference>
<protein>
    <submittedName>
        <fullName evidence="3">Uncharacterized protein</fullName>
    </submittedName>
</protein>
<feature type="region of interest" description="Disordered" evidence="1">
    <location>
        <begin position="1"/>
        <end position="21"/>
    </location>
</feature>
<evidence type="ECO:0000313" key="3">
    <source>
        <dbReference type="EMBL" id="KAF6812120.1"/>
    </source>
</evidence>
<organism evidence="3 4">
    <name type="scientific">Colletotrichum plurivorum</name>
    <dbReference type="NCBI Taxonomy" id="2175906"/>
    <lineage>
        <taxon>Eukaryota</taxon>
        <taxon>Fungi</taxon>
        <taxon>Dikarya</taxon>
        <taxon>Ascomycota</taxon>
        <taxon>Pezizomycotina</taxon>
        <taxon>Sordariomycetes</taxon>
        <taxon>Hypocreomycetidae</taxon>
        <taxon>Glomerellales</taxon>
        <taxon>Glomerellaceae</taxon>
        <taxon>Colletotrichum</taxon>
        <taxon>Colletotrichum orchidearum species complex</taxon>
    </lineage>
</organism>
<keyword evidence="2" id="KW-0812">Transmembrane</keyword>
<feature type="transmembrane region" description="Helical" evidence="2">
    <location>
        <begin position="66"/>
        <end position="89"/>
    </location>
</feature>
<sequence>MPEAPQARPSPGETRDSSIKRDYNEDAAHRSLLDGSDAPAASESYRDKRRTERAAIWRPTWLQPSVLWAFATLFLLCSASFPTMLWYSLKHDGLVPTRQSLVYLWRFGPTGVASLLLKLQIILAPGLYSLAKTHIAQPVGVRVLDSFHPIERDVRQGGTSAYYLAQALHSYDMQYPFGLTENEAYQTFRNENGTTFRGTPAAPLDVVVDAYIPDMQCLKLEGHPFSNITMQGRMQTWYSIYYEIHLQFEGCNQTIVASRYISTQDDIPEDQEQIVNGWQSNVSLSPRRPCDNLPQESNQTLYYVVSFEKAPGVDPSHRTIRDVAAILCSSSSWISKVRIVDDGVKPVVTRVPGEPRRLLSTDLWNTLSNAMPLFVGDWNEGVTQRAWGPVNAEHAILGKTASVDDGGISEIPSTYTTNDLYESTIKMSRIIGTAIGHSRHRQMGRLATVSDEGYIHLLWTSIPTLVVLSIAFLHRETFRTIIWAAEWITCPDGTRRHLNSRLDSESYTSVDRVYVAGRILSPGNMADINHACALGFDMLTDFNYTTSRSQTYAWGEYSTVKEDLAHFTMWRCNYTWTAVPTDITLVVSDGKYVLDPETPPQPDMSRAVPWNPPLDVPQITNDEGNGANGAFPQVRLINPLMGDDLSDQFRVLAQPFGPFEPEEFGDPNREIDMIMSLQHNYAFLAAQLANAELRLNASESSRTSPAPGGLPAIDAVMTNLGRRRLIQNPTVTYVIVVILVLVVLANVWLLLSAASRRLVGKTWVLNPEVKGLAPDEFNSIAAMAALLRDSNVPNYLPESPELLSRKEFYGRLSDLTFRMGWFENQQEKAKYFTVEATGDDDFKFIGSRKDVSRAGVSE</sequence>
<evidence type="ECO:0000256" key="2">
    <source>
        <dbReference type="SAM" id="Phobius"/>
    </source>
</evidence>
<gene>
    <name evidence="3" type="ORF">CPLU01_14965</name>
</gene>
<feature type="transmembrane region" description="Helical" evidence="2">
    <location>
        <begin position="101"/>
        <end position="128"/>
    </location>
</feature>
<keyword evidence="2" id="KW-1133">Transmembrane helix</keyword>
<proteinExistence type="predicted"/>
<evidence type="ECO:0000313" key="4">
    <source>
        <dbReference type="Proteomes" id="UP000654918"/>
    </source>
</evidence>
<evidence type="ECO:0000256" key="1">
    <source>
        <dbReference type="SAM" id="MobiDB-lite"/>
    </source>
</evidence>
<name>A0A8H6MXR5_9PEZI</name>
<keyword evidence="2" id="KW-0472">Membrane</keyword>
<accession>A0A8H6MXR5</accession>
<dbReference type="EMBL" id="WIGO01000444">
    <property type="protein sequence ID" value="KAF6812120.1"/>
    <property type="molecule type" value="Genomic_DNA"/>
</dbReference>
<comment type="caution">
    <text evidence="3">The sequence shown here is derived from an EMBL/GenBank/DDBJ whole genome shotgun (WGS) entry which is preliminary data.</text>
</comment>